<accession>A0A0F8VU89</accession>
<proteinExistence type="predicted"/>
<dbReference type="AlphaFoldDB" id="A0A0F8VU89"/>
<evidence type="ECO:0000313" key="1">
    <source>
        <dbReference type="EMBL" id="KKK47862.1"/>
    </source>
</evidence>
<dbReference type="EMBL" id="LAZR01069357">
    <property type="protein sequence ID" value="KKK47862.1"/>
    <property type="molecule type" value="Genomic_DNA"/>
</dbReference>
<gene>
    <name evidence="1" type="ORF">LCGC14_3150920</name>
</gene>
<comment type="caution">
    <text evidence="1">The sequence shown here is derived from an EMBL/GenBank/DDBJ whole genome shotgun (WGS) entry which is preliminary data.</text>
</comment>
<sequence length="156" mass="16710">MATVTVRGKKQWFRGWQPVTFLALAARTSLTDGVGDIFDVGDWDNMVVILRITASATDAGDVLDVKLDGSWDGSVFFNMGEFTQQAGNGSAAAEMMQFRKGAVVADADALLVLTADAGVTVVRPSMCPPYLRVTTTIARVTGVDESHTFSVIAYIQ</sequence>
<name>A0A0F8VU89_9ZZZZ</name>
<organism evidence="1">
    <name type="scientific">marine sediment metagenome</name>
    <dbReference type="NCBI Taxonomy" id="412755"/>
    <lineage>
        <taxon>unclassified sequences</taxon>
        <taxon>metagenomes</taxon>
        <taxon>ecological metagenomes</taxon>
    </lineage>
</organism>
<protein>
    <submittedName>
        <fullName evidence="1">Uncharacterized protein</fullName>
    </submittedName>
</protein>
<reference evidence="1" key="1">
    <citation type="journal article" date="2015" name="Nature">
        <title>Complex archaea that bridge the gap between prokaryotes and eukaryotes.</title>
        <authorList>
            <person name="Spang A."/>
            <person name="Saw J.H."/>
            <person name="Jorgensen S.L."/>
            <person name="Zaremba-Niedzwiedzka K."/>
            <person name="Martijn J."/>
            <person name="Lind A.E."/>
            <person name="van Eijk R."/>
            <person name="Schleper C."/>
            <person name="Guy L."/>
            <person name="Ettema T.J."/>
        </authorList>
    </citation>
    <scope>NUCLEOTIDE SEQUENCE</scope>
</reference>